<dbReference type="InterPro" id="IPR003779">
    <property type="entry name" value="CMD-like"/>
</dbReference>
<dbReference type="PANTHER" id="PTHR33570:SF2">
    <property type="entry name" value="CARBOXYMUCONOLACTONE DECARBOXYLASE-LIKE DOMAIN-CONTAINING PROTEIN"/>
    <property type="match status" value="1"/>
</dbReference>
<gene>
    <name evidence="2" type="ORF">GCM10023175_40570</name>
</gene>
<reference evidence="3" key="1">
    <citation type="journal article" date="2019" name="Int. J. Syst. Evol. Microbiol.">
        <title>The Global Catalogue of Microorganisms (GCM) 10K type strain sequencing project: providing services to taxonomists for standard genome sequencing and annotation.</title>
        <authorList>
            <consortium name="The Broad Institute Genomics Platform"/>
            <consortium name="The Broad Institute Genome Sequencing Center for Infectious Disease"/>
            <person name="Wu L."/>
            <person name="Ma J."/>
        </authorList>
    </citation>
    <scope>NUCLEOTIDE SEQUENCE [LARGE SCALE GENOMIC DNA]</scope>
    <source>
        <strain evidence="3">JCM 17906</strain>
    </source>
</reference>
<proteinExistence type="predicted"/>
<keyword evidence="3" id="KW-1185">Reference proteome</keyword>
<sequence>MDDTTYTEGMRTHLHGALRNGVTPEEIREVFLQVAAYCGVPAALDGVKAAQAVIDAESSSDRD</sequence>
<dbReference type="Pfam" id="PF02627">
    <property type="entry name" value="CMD"/>
    <property type="match status" value="1"/>
</dbReference>
<dbReference type="Gene3D" id="1.20.1290.10">
    <property type="entry name" value="AhpD-like"/>
    <property type="match status" value="1"/>
</dbReference>
<evidence type="ECO:0000259" key="1">
    <source>
        <dbReference type="Pfam" id="PF02627"/>
    </source>
</evidence>
<dbReference type="InterPro" id="IPR029032">
    <property type="entry name" value="AhpD-like"/>
</dbReference>
<dbReference type="EMBL" id="BAABGT010000056">
    <property type="protein sequence ID" value="GAA4550429.1"/>
    <property type="molecule type" value="Genomic_DNA"/>
</dbReference>
<dbReference type="InterPro" id="IPR052512">
    <property type="entry name" value="4CMD/NDH-1_regulator"/>
</dbReference>
<feature type="domain" description="Carboxymuconolactone decarboxylase-like" evidence="1">
    <location>
        <begin position="10"/>
        <end position="51"/>
    </location>
</feature>
<dbReference type="PANTHER" id="PTHR33570">
    <property type="entry name" value="4-CARBOXYMUCONOLACTONE DECARBOXYLASE FAMILY PROTEIN"/>
    <property type="match status" value="1"/>
</dbReference>
<protein>
    <recommendedName>
        <fullName evidence="1">Carboxymuconolactone decarboxylase-like domain-containing protein</fullName>
    </recommendedName>
</protein>
<comment type="caution">
    <text evidence="2">The sequence shown here is derived from an EMBL/GenBank/DDBJ whole genome shotgun (WGS) entry which is preliminary data.</text>
</comment>
<dbReference type="SUPFAM" id="SSF69118">
    <property type="entry name" value="AhpD-like"/>
    <property type="match status" value="1"/>
</dbReference>
<name>A0ABP8RX30_9PSEU</name>
<organism evidence="2 3">
    <name type="scientific">Pseudonocardia xishanensis</name>
    <dbReference type="NCBI Taxonomy" id="630995"/>
    <lineage>
        <taxon>Bacteria</taxon>
        <taxon>Bacillati</taxon>
        <taxon>Actinomycetota</taxon>
        <taxon>Actinomycetes</taxon>
        <taxon>Pseudonocardiales</taxon>
        <taxon>Pseudonocardiaceae</taxon>
        <taxon>Pseudonocardia</taxon>
    </lineage>
</organism>
<evidence type="ECO:0000313" key="2">
    <source>
        <dbReference type="EMBL" id="GAA4550429.1"/>
    </source>
</evidence>
<dbReference type="RefSeq" id="WP_345420753.1">
    <property type="nucleotide sequence ID" value="NZ_BAABGT010000056.1"/>
</dbReference>
<evidence type="ECO:0000313" key="3">
    <source>
        <dbReference type="Proteomes" id="UP001501598"/>
    </source>
</evidence>
<dbReference type="Proteomes" id="UP001501598">
    <property type="component" value="Unassembled WGS sequence"/>
</dbReference>
<accession>A0ABP8RX30</accession>